<dbReference type="EMBL" id="KN824349">
    <property type="protein sequence ID" value="KIM22740.1"/>
    <property type="molecule type" value="Genomic_DNA"/>
</dbReference>
<evidence type="ECO:0000259" key="7">
    <source>
        <dbReference type="PROSITE" id="PS50071"/>
    </source>
</evidence>
<dbReference type="Gene3D" id="1.10.10.60">
    <property type="entry name" value="Homeodomain-like"/>
    <property type="match status" value="1"/>
</dbReference>
<keyword evidence="2 4" id="KW-0371">Homeobox</keyword>
<evidence type="ECO:0000256" key="1">
    <source>
        <dbReference type="ARBA" id="ARBA00023125"/>
    </source>
</evidence>
<evidence type="ECO:0000256" key="2">
    <source>
        <dbReference type="ARBA" id="ARBA00023155"/>
    </source>
</evidence>
<dbReference type="SMART" id="SM00389">
    <property type="entry name" value="HOX"/>
    <property type="match status" value="1"/>
</dbReference>
<keyword evidence="1 4" id="KW-0238">DNA-binding</keyword>
<feature type="region of interest" description="Disordered" evidence="6">
    <location>
        <begin position="526"/>
        <end position="568"/>
    </location>
</feature>
<keyword evidence="9" id="KW-1185">Reference proteome</keyword>
<proteinExistence type="predicted"/>
<feature type="domain" description="Homeobox" evidence="7">
    <location>
        <begin position="136"/>
        <end position="198"/>
    </location>
</feature>
<dbReference type="SUPFAM" id="SSF46689">
    <property type="entry name" value="Homeodomain-like"/>
    <property type="match status" value="1"/>
</dbReference>
<comment type="subcellular location">
    <subcellularLocation>
        <location evidence="4 5">Nucleus</location>
    </subcellularLocation>
</comment>
<dbReference type="GO" id="GO:0005634">
    <property type="term" value="C:nucleus"/>
    <property type="evidence" value="ECO:0007669"/>
    <property type="project" value="UniProtKB-SubCell"/>
</dbReference>
<dbReference type="GO" id="GO:0000978">
    <property type="term" value="F:RNA polymerase II cis-regulatory region sequence-specific DNA binding"/>
    <property type="evidence" value="ECO:0007669"/>
    <property type="project" value="TreeGrafter"/>
</dbReference>
<dbReference type="PANTHER" id="PTHR24327">
    <property type="entry name" value="HOMEOBOX PROTEIN"/>
    <property type="match status" value="1"/>
</dbReference>
<sequence>MERRNALQNILNITATLSIQLAASTSSPKEQDLSQPRVALGSTPKIFPRLLATGLSKKLSSKINAIYHNRATRLQEVVVEQLGETWCNLLQKSTLDDKPLKARFRVLANALIRQLKDGRNRLVEIAIDSARNYAEETRSQPRPKWNKKFVPVFEWVFDHAFGQYPSLDERRRLAQASGLTYRQIVVWFQNRRARSKKRLAAEAAALARAENDSETEFSEDLHPSFVELLRQDPRIRPKRLIAEHLAALSPPSTTSDPEEIIDIPDIDDINDGRFLSIREEEELILQEEYLYGTRLNELDHMEAPPYSFPQQMDDSLALPAPFFPSPKWPRLALEEDPAFFPVERGEVTLLHLQLKNLSVSPPPEDEMIATLCEDYSVLDLDGANSRLDAETSASDFIPELEEDAGDSSGSEDEDSLSPIPNQDSPNSGEAQEESTEVDSTEPSIERSLRILQRGVGKVPLRRKMALRTSSMARPMAPPPRPRPKKLAVCKNIFNGRPKSIRKSRLPIIRELPPLPGYIVPQAQITNPAHAPTTPDEGLETSEDEQIEEDEYEDDGDYGEYIEEDDEDHDEDIEGVQYYCDDQELASSTLDIVQEASKDESGNLSPDESEASWSGSSYFDSDCEDPALLTGERTKLLAMPIYEQVETPQDVELPECFDIPFDPVIAESALKQTLEQMNITPNWAMPIHDLRPLGIDTFWHLLPQDAAEEVGDTDQYGIVDLVGFSNEFTDNFYAPNATVDLGLARPTAMEEYQATLPFNSGESIEYPGPESYPAELDPSLDLEAIILRGQPIDLPVCQPFTNTVADAPPPLPAVVALQETEFPEEYGDGSQYLVLDPAYDLNELEEQIYSYPSFLPPGGIPTDDRYPFIEPPPLESYRRPQPEECKIFVTHGPAQSALPLPPVVAPAPLEEPTAWLMPHLPPVPLQDVDGTEASQNVFTTGLFSLMNMITSAPRYLLGSSGDLKQPLSSLIEDIIPTAPEENQTGPWSFDEELAKDTSSIWSKFPLLDDILDFL</sequence>
<dbReference type="AlphaFoldDB" id="A0A0C3ADM2"/>
<dbReference type="Pfam" id="PF00046">
    <property type="entry name" value="Homeodomain"/>
    <property type="match status" value="1"/>
</dbReference>
<dbReference type="Proteomes" id="UP000054097">
    <property type="component" value="Unassembled WGS sequence"/>
</dbReference>
<evidence type="ECO:0000256" key="4">
    <source>
        <dbReference type="PROSITE-ProRule" id="PRU00108"/>
    </source>
</evidence>
<feature type="compositionally biased region" description="Polar residues" evidence="6">
    <location>
        <begin position="418"/>
        <end position="429"/>
    </location>
</feature>
<dbReference type="InterPro" id="IPR001356">
    <property type="entry name" value="HD"/>
</dbReference>
<dbReference type="InterPro" id="IPR009057">
    <property type="entry name" value="Homeodomain-like_sf"/>
</dbReference>
<gene>
    <name evidence="8" type="ORF">M408DRAFT_281141</name>
</gene>
<protein>
    <recommendedName>
        <fullName evidence="7">Homeobox domain-containing protein</fullName>
    </recommendedName>
</protein>
<evidence type="ECO:0000256" key="6">
    <source>
        <dbReference type="SAM" id="MobiDB-lite"/>
    </source>
</evidence>
<dbReference type="PANTHER" id="PTHR24327:SF41">
    <property type="entry name" value="BRAIN-SPECIFIC HOMEOBOX PROTEIN"/>
    <property type="match status" value="1"/>
</dbReference>
<feature type="compositionally biased region" description="Acidic residues" evidence="6">
    <location>
        <begin position="398"/>
        <end position="415"/>
    </location>
</feature>
<feature type="region of interest" description="Disordered" evidence="6">
    <location>
        <begin position="595"/>
        <end position="617"/>
    </location>
</feature>
<dbReference type="GO" id="GO:0000981">
    <property type="term" value="F:DNA-binding transcription factor activity, RNA polymerase II-specific"/>
    <property type="evidence" value="ECO:0007669"/>
    <property type="project" value="TreeGrafter"/>
</dbReference>
<dbReference type="InterPro" id="IPR050460">
    <property type="entry name" value="Distal-less_Homeobox_TF"/>
</dbReference>
<evidence type="ECO:0000313" key="8">
    <source>
        <dbReference type="EMBL" id="KIM22740.1"/>
    </source>
</evidence>
<feature type="DNA-binding region" description="Homeobox" evidence="4">
    <location>
        <begin position="138"/>
        <end position="199"/>
    </location>
</feature>
<accession>A0A0C3ADM2</accession>
<dbReference type="HOGENOM" id="CLU_297392_0_0_1"/>
<reference evidence="8 9" key="1">
    <citation type="submission" date="2014-04" db="EMBL/GenBank/DDBJ databases">
        <authorList>
            <consortium name="DOE Joint Genome Institute"/>
            <person name="Kuo A."/>
            <person name="Zuccaro A."/>
            <person name="Kohler A."/>
            <person name="Nagy L.G."/>
            <person name="Floudas D."/>
            <person name="Copeland A."/>
            <person name="Barry K.W."/>
            <person name="Cichocki N."/>
            <person name="Veneault-Fourrey C."/>
            <person name="LaButti K."/>
            <person name="Lindquist E.A."/>
            <person name="Lipzen A."/>
            <person name="Lundell T."/>
            <person name="Morin E."/>
            <person name="Murat C."/>
            <person name="Sun H."/>
            <person name="Tunlid A."/>
            <person name="Henrissat B."/>
            <person name="Grigoriev I.V."/>
            <person name="Hibbett D.S."/>
            <person name="Martin F."/>
            <person name="Nordberg H.P."/>
            <person name="Cantor M.N."/>
            <person name="Hua S.X."/>
        </authorList>
    </citation>
    <scope>NUCLEOTIDE SEQUENCE [LARGE SCALE GENOMIC DNA]</scope>
    <source>
        <strain evidence="8 9">MAFF 305830</strain>
    </source>
</reference>
<evidence type="ECO:0000256" key="3">
    <source>
        <dbReference type="ARBA" id="ARBA00023242"/>
    </source>
</evidence>
<name>A0A0C3ADM2_SERVB</name>
<feature type="compositionally biased region" description="Acidic residues" evidence="6">
    <location>
        <begin position="430"/>
        <end position="439"/>
    </location>
</feature>
<evidence type="ECO:0000313" key="9">
    <source>
        <dbReference type="Proteomes" id="UP000054097"/>
    </source>
</evidence>
<evidence type="ECO:0000256" key="5">
    <source>
        <dbReference type="RuleBase" id="RU000682"/>
    </source>
</evidence>
<feature type="region of interest" description="Disordered" evidence="6">
    <location>
        <begin position="390"/>
        <end position="450"/>
    </location>
</feature>
<feature type="compositionally biased region" description="Acidic residues" evidence="6">
    <location>
        <begin position="536"/>
        <end position="568"/>
    </location>
</feature>
<dbReference type="PROSITE" id="PS50071">
    <property type="entry name" value="HOMEOBOX_2"/>
    <property type="match status" value="1"/>
</dbReference>
<feature type="compositionally biased region" description="Polar residues" evidence="6">
    <location>
        <begin position="601"/>
        <end position="617"/>
    </location>
</feature>
<reference evidence="9" key="2">
    <citation type="submission" date="2015-01" db="EMBL/GenBank/DDBJ databases">
        <title>Evolutionary Origins and Diversification of the Mycorrhizal Mutualists.</title>
        <authorList>
            <consortium name="DOE Joint Genome Institute"/>
            <consortium name="Mycorrhizal Genomics Consortium"/>
            <person name="Kohler A."/>
            <person name="Kuo A."/>
            <person name="Nagy L.G."/>
            <person name="Floudas D."/>
            <person name="Copeland A."/>
            <person name="Barry K.W."/>
            <person name="Cichocki N."/>
            <person name="Veneault-Fourrey C."/>
            <person name="LaButti K."/>
            <person name="Lindquist E.A."/>
            <person name="Lipzen A."/>
            <person name="Lundell T."/>
            <person name="Morin E."/>
            <person name="Murat C."/>
            <person name="Riley R."/>
            <person name="Ohm R."/>
            <person name="Sun H."/>
            <person name="Tunlid A."/>
            <person name="Henrissat B."/>
            <person name="Grigoriev I.V."/>
            <person name="Hibbett D.S."/>
            <person name="Martin F."/>
        </authorList>
    </citation>
    <scope>NUCLEOTIDE SEQUENCE [LARGE SCALE GENOMIC DNA]</scope>
    <source>
        <strain evidence="9">MAFF 305830</strain>
    </source>
</reference>
<dbReference type="CDD" id="cd00086">
    <property type="entry name" value="homeodomain"/>
    <property type="match status" value="1"/>
</dbReference>
<dbReference type="OrthoDB" id="6159439at2759"/>
<keyword evidence="3 4" id="KW-0539">Nucleus</keyword>
<organism evidence="8 9">
    <name type="scientific">Serendipita vermifera MAFF 305830</name>
    <dbReference type="NCBI Taxonomy" id="933852"/>
    <lineage>
        <taxon>Eukaryota</taxon>
        <taxon>Fungi</taxon>
        <taxon>Dikarya</taxon>
        <taxon>Basidiomycota</taxon>
        <taxon>Agaricomycotina</taxon>
        <taxon>Agaricomycetes</taxon>
        <taxon>Sebacinales</taxon>
        <taxon>Serendipitaceae</taxon>
        <taxon>Serendipita</taxon>
    </lineage>
</organism>